<gene>
    <name evidence="1" type="ORF">AVDCRST_MAG59-2763</name>
</gene>
<sequence>MGDSELRLHGLTALVTRETRGLGGVNTEWMGRDGASPLISRRLPPDVERAAGEPHGLRSAADGIEADLANSAAAHRLGREATARGP</sequence>
<dbReference type="AlphaFoldDB" id="A0A6J4V018"/>
<dbReference type="EMBL" id="CADCWF010000178">
    <property type="protein sequence ID" value="CAA9563157.1"/>
    <property type="molecule type" value="Genomic_DNA"/>
</dbReference>
<evidence type="ECO:0000313" key="1">
    <source>
        <dbReference type="EMBL" id="CAA9563157.1"/>
    </source>
</evidence>
<protein>
    <submittedName>
        <fullName evidence="1">Uncharacterized protein</fullName>
    </submittedName>
</protein>
<reference evidence="1" key="1">
    <citation type="submission" date="2020-02" db="EMBL/GenBank/DDBJ databases">
        <authorList>
            <person name="Meier V. D."/>
        </authorList>
    </citation>
    <scope>NUCLEOTIDE SEQUENCE</scope>
    <source>
        <strain evidence="1">AVDCRST_MAG59</strain>
    </source>
</reference>
<accession>A0A6J4V018</accession>
<feature type="non-terminal residue" evidence="1">
    <location>
        <position position="86"/>
    </location>
</feature>
<proteinExistence type="predicted"/>
<name>A0A6J4V018_9BACT</name>
<organism evidence="1">
    <name type="scientific">uncultured Thermomicrobiales bacterium</name>
    <dbReference type="NCBI Taxonomy" id="1645740"/>
    <lineage>
        <taxon>Bacteria</taxon>
        <taxon>Pseudomonadati</taxon>
        <taxon>Thermomicrobiota</taxon>
        <taxon>Thermomicrobia</taxon>
        <taxon>Thermomicrobiales</taxon>
        <taxon>environmental samples</taxon>
    </lineage>
</organism>